<dbReference type="STRING" id="354355.SAMN05660816_04565"/>
<keyword evidence="5" id="KW-0998">Cell outer membrane</keyword>
<accession>A0A1V9F517</accession>
<evidence type="ECO:0000256" key="5">
    <source>
        <dbReference type="ARBA" id="ARBA00023237"/>
    </source>
</evidence>
<dbReference type="Proteomes" id="UP000192610">
    <property type="component" value="Unassembled WGS sequence"/>
</dbReference>
<evidence type="ECO:0000256" key="2">
    <source>
        <dbReference type="ARBA" id="ARBA00006275"/>
    </source>
</evidence>
<organism evidence="8 9">
    <name type="scientific">Niastella yeongjuensis</name>
    <dbReference type="NCBI Taxonomy" id="354355"/>
    <lineage>
        <taxon>Bacteria</taxon>
        <taxon>Pseudomonadati</taxon>
        <taxon>Bacteroidota</taxon>
        <taxon>Chitinophagia</taxon>
        <taxon>Chitinophagales</taxon>
        <taxon>Chitinophagaceae</taxon>
        <taxon>Niastella</taxon>
    </lineage>
</organism>
<dbReference type="PROSITE" id="PS51257">
    <property type="entry name" value="PROKAR_LIPOPROTEIN"/>
    <property type="match status" value="1"/>
</dbReference>
<dbReference type="Gene3D" id="1.25.40.390">
    <property type="match status" value="1"/>
</dbReference>
<name>A0A1V9F517_9BACT</name>
<reference evidence="9" key="1">
    <citation type="submission" date="2016-04" db="EMBL/GenBank/DDBJ databases">
        <authorList>
            <person name="Chen L."/>
            <person name="Zhuang W."/>
            <person name="Wang G."/>
        </authorList>
    </citation>
    <scope>NUCLEOTIDE SEQUENCE [LARGE SCALE GENOMIC DNA]</scope>
    <source>
        <strain evidence="9">17621</strain>
    </source>
</reference>
<evidence type="ECO:0000259" key="6">
    <source>
        <dbReference type="Pfam" id="PF07980"/>
    </source>
</evidence>
<evidence type="ECO:0000256" key="1">
    <source>
        <dbReference type="ARBA" id="ARBA00004442"/>
    </source>
</evidence>
<dbReference type="InterPro" id="IPR033985">
    <property type="entry name" value="SusD-like_N"/>
</dbReference>
<feature type="domain" description="RagB/SusD" evidence="6">
    <location>
        <begin position="359"/>
        <end position="509"/>
    </location>
</feature>
<comment type="similarity">
    <text evidence="2">Belongs to the SusD family.</text>
</comment>
<feature type="domain" description="SusD-like N-terminal" evidence="7">
    <location>
        <begin position="94"/>
        <end position="220"/>
    </location>
</feature>
<evidence type="ECO:0000313" key="8">
    <source>
        <dbReference type="EMBL" id="OQP53357.1"/>
    </source>
</evidence>
<dbReference type="RefSeq" id="WP_081197705.1">
    <property type="nucleotide sequence ID" value="NZ_FOCZ01000008.1"/>
</dbReference>
<sequence>MKRITYLIFLASMAGITSCSKQLDQEPVSDISVTSLFQNANDFLLATNGAYSKLKTVPTNWMWMEEMRSDNLNVTTDGNRDFQGIKNFSPNLTTTGFIVNAWQNNFNGISNANVALDAIATKGPDYLSPAQITRYTAECRFMRAFYYFDLVKYYGRLPIVDKPLLTDEFGKIPRFSLDSVYKFLIADFEYAEANLPVSWPSADVGRATSLAAKGMLGLVYMTRSGPVLPSGPGLNSNEWTKAQSYFDQVISSGKFTFARTYPEIFSYTNENNKEVVFDVQYATSINGADFPSQLVPDSYWGGPGLGTSYGNGYGSANYNVSANMTQSFRNSAGAGVIDIRDTFSIKKAFVTTTAANAPLDTTRPFIKKYLNVALKGKDRADWPVNFIVLRYTDVLMMKAECILHGAPGPADYADTVVSWVRTRAGVPAAPAKVDLPYLMEERRREFLGEAIRWNDLVRENMFVTTMNAWRASDALTSTIQQVIPEYSVYPIPQADILAKPGLYDQNQGYY</sequence>
<gene>
    <name evidence="8" type="ORF">A4H97_23180</name>
</gene>
<protein>
    <submittedName>
        <fullName evidence="8">Carbohydrate-binding protein SusD</fullName>
    </submittedName>
</protein>
<dbReference type="OrthoDB" id="993981at2"/>
<keyword evidence="3" id="KW-0732">Signal</keyword>
<proteinExistence type="inferred from homology"/>
<evidence type="ECO:0000259" key="7">
    <source>
        <dbReference type="Pfam" id="PF14322"/>
    </source>
</evidence>
<evidence type="ECO:0000256" key="4">
    <source>
        <dbReference type="ARBA" id="ARBA00023136"/>
    </source>
</evidence>
<comment type="subcellular location">
    <subcellularLocation>
        <location evidence="1">Cell outer membrane</location>
    </subcellularLocation>
</comment>
<evidence type="ECO:0000313" key="9">
    <source>
        <dbReference type="Proteomes" id="UP000192610"/>
    </source>
</evidence>
<dbReference type="EMBL" id="LVXG01000006">
    <property type="protein sequence ID" value="OQP53357.1"/>
    <property type="molecule type" value="Genomic_DNA"/>
</dbReference>
<dbReference type="GO" id="GO:0009279">
    <property type="term" value="C:cell outer membrane"/>
    <property type="evidence" value="ECO:0007669"/>
    <property type="project" value="UniProtKB-SubCell"/>
</dbReference>
<keyword evidence="4" id="KW-0472">Membrane</keyword>
<keyword evidence="9" id="KW-1185">Reference proteome</keyword>
<dbReference type="AlphaFoldDB" id="A0A1V9F517"/>
<dbReference type="InterPro" id="IPR012944">
    <property type="entry name" value="SusD_RagB_dom"/>
</dbReference>
<dbReference type="SUPFAM" id="SSF48452">
    <property type="entry name" value="TPR-like"/>
    <property type="match status" value="1"/>
</dbReference>
<dbReference type="InterPro" id="IPR011990">
    <property type="entry name" value="TPR-like_helical_dom_sf"/>
</dbReference>
<comment type="caution">
    <text evidence="8">The sequence shown here is derived from an EMBL/GenBank/DDBJ whole genome shotgun (WGS) entry which is preliminary data.</text>
</comment>
<dbReference type="Pfam" id="PF14322">
    <property type="entry name" value="SusD-like_3"/>
    <property type="match status" value="1"/>
</dbReference>
<dbReference type="Pfam" id="PF07980">
    <property type="entry name" value="SusD_RagB"/>
    <property type="match status" value="1"/>
</dbReference>
<evidence type="ECO:0000256" key="3">
    <source>
        <dbReference type="ARBA" id="ARBA00022729"/>
    </source>
</evidence>